<dbReference type="EC" id="5.1.3.12" evidence="3"/>
<dbReference type="RefSeq" id="WP_011868265.1">
    <property type="nucleotide sequence ID" value="NC_009135.1"/>
</dbReference>
<dbReference type="STRING" id="402880.MmarC5_0496"/>
<dbReference type="SUPFAM" id="SSF51735">
    <property type="entry name" value="NAD(P)-binding Rossmann-fold domains"/>
    <property type="match status" value="1"/>
</dbReference>
<reference evidence="3 4" key="1">
    <citation type="submission" date="2007-03" db="EMBL/GenBank/DDBJ databases">
        <title>Complete sequence of chromosome of Methanococcus maripaludis C5.</title>
        <authorList>
            <consortium name="US DOE Joint Genome Institute"/>
            <person name="Copeland A."/>
            <person name="Lucas S."/>
            <person name="Lapidus A."/>
            <person name="Barry K."/>
            <person name="Glavina del Rio T."/>
            <person name="Dalin E."/>
            <person name="Tice H."/>
            <person name="Pitluck S."/>
            <person name="Chertkov O."/>
            <person name="Brettin T."/>
            <person name="Bruce D."/>
            <person name="Han C."/>
            <person name="Detter J.C."/>
            <person name="Schmutz J."/>
            <person name="Larimer F."/>
            <person name="Land M."/>
            <person name="Hauser L."/>
            <person name="Kyrpides N."/>
            <person name="Mikhailova N."/>
            <person name="Sieprawska-Lupa M."/>
            <person name="Whitman W.B."/>
            <person name="Richardson P."/>
        </authorList>
    </citation>
    <scope>NUCLEOTIDE SEQUENCE [LARGE SCALE GENOMIC DNA]</scope>
    <source>
        <strain evidence="4">C5 / ATCC BAA-1333</strain>
    </source>
</reference>
<gene>
    <name evidence="3" type="ordered locus">MmarC5_0496</name>
</gene>
<dbReference type="InterPro" id="IPR036291">
    <property type="entry name" value="NAD(P)-bd_dom_sf"/>
</dbReference>
<proteinExistence type="predicted"/>
<dbReference type="PANTHER" id="PTHR43574">
    <property type="entry name" value="EPIMERASE-RELATED"/>
    <property type="match status" value="1"/>
</dbReference>
<dbReference type="KEGG" id="mmq:MmarC5_0496"/>
<dbReference type="Gene3D" id="3.90.25.10">
    <property type="entry name" value="UDP-galactose 4-epimerase, domain 1"/>
    <property type="match status" value="1"/>
</dbReference>
<feature type="domain" description="NAD-dependent epimerase/dehydratase" evidence="2">
    <location>
        <begin position="3"/>
        <end position="248"/>
    </location>
</feature>
<dbReference type="PRINTS" id="PR01713">
    <property type="entry name" value="NUCEPIMERASE"/>
</dbReference>
<sequence length="325" mass="37570">MKILVTGAAGFIGYSLCKNLLDENIESLVGIDNLNSYYDPILKEKRLDMLNKFSKNNFKFYKIDLDNFKELEDIFSKEMPDLIVHLAAQAGVRYSLENPWAYEYSNNIGTLNIFEIAKKYNIKKIVFASSSSVYGGNQKIPFSERDNVGKPVSIYAATKKYNELLAHVYHHLYDMEMVGLRFFTVYGEFGRPDMAYWKFTKKILNGEQIDIYNFGDMNRDFTYISDIVEGIKNAINTPNLGYNIFNLGGDNPVNLEYMINLIEKELGINAIKNYMPIQPGDVPVTMADLEKSKKMINYRPKVSIEEGIQKFVNWYLENKQWLKDI</sequence>
<keyword evidence="3" id="KW-0413">Isomerase</keyword>
<dbReference type="Gene3D" id="3.40.50.720">
    <property type="entry name" value="NAD(P)-binding Rossmann-like Domain"/>
    <property type="match status" value="1"/>
</dbReference>
<dbReference type="GO" id="GO:0016853">
    <property type="term" value="F:isomerase activity"/>
    <property type="evidence" value="ECO:0007669"/>
    <property type="project" value="UniProtKB-KW"/>
</dbReference>
<dbReference type="Proteomes" id="UP000000253">
    <property type="component" value="Chromosome"/>
</dbReference>
<keyword evidence="1" id="KW-0520">NAD</keyword>
<dbReference type="eggNOG" id="arCOG01369">
    <property type="taxonomic scope" value="Archaea"/>
</dbReference>
<dbReference type="AlphaFoldDB" id="A4FX81"/>
<protein>
    <submittedName>
        <fullName evidence="3">UDP-glucuronate 5'-epimerase</fullName>
        <ecNumber evidence="3">5.1.3.12</ecNumber>
    </submittedName>
</protein>
<dbReference type="InterPro" id="IPR001509">
    <property type="entry name" value="Epimerase_deHydtase"/>
</dbReference>
<evidence type="ECO:0000259" key="2">
    <source>
        <dbReference type="Pfam" id="PF01370"/>
    </source>
</evidence>
<dbReference type="HOGENOM" id="CLU_007383_1_7_2"/>
<dbReference type="EMBL" id="CP000609">
    <property type="protein sequence ID" value="ABO34810.1"/>
    <property type="molecule type" value="Genomic_DNA"/>
</dbReference>
<evidence type="ECO:0000313" key="3">
    <source>
        <dbReference type="EMBL" id="ABO34810.1"/>
    </source>
</evidence>
<dbReference type="OrthoDB" id="4907at2157"/>
<name>A4FX81_METM5</name>
<accession>A4FX81</accession>
<evidence type="ECO:0000313" key="4">
    <source>
        <dbReference type="Proteomes" id="UP000000253"/>
    </source>
</evidence>
<organism evidence="3 4">
    <name type="scientific">Methanococcus maripaludis (strain C5 / ATCC BAA-1333)</name>
    <dbReference type="NCBI Taxonomy" id="402880"/>
    <lineage>
        <taxon>Archaea</taxon>
        <taxon>Methanobacteriati</taxon>
        <taxon>Methanobacteriota</taxon>
        <taxon>Methanomada group</taxon>
        <taxon>Methanococci</taxon>
        <taxon>Methanococcales</taxon>
        <taxon>Methanococcaceae</taxon>
        <taxon>Methanococcus</taxon>
    </lineage>
</organism>
<dbReference type="Pfam" id="PF01370">
    <property type="entry name" value="Epimerase"/>
    <property type="match status" value="1"/>
</dbReference>
<evidence type="ECO:0000256" key="1">
    <source>
        <dbReference type="ARBA" id="ARBA00023027"/>
    </source>
</evidence>
<dbReference type="GeneID" id="4928532"/>